<dbReference type="GO" id="GO:0016491">
    <property type="term" value="F:oxidoreductase activity"/>
    <property type="evidence" value="ECO:0007669"/>
    <property type="project" value="UniProtKB-UniRule"/>
</dbReference>
<keyword evidence="9" id="KW-0999">Mitochondrion inner membrane</keyword>
<comment type="cofactor">
    <cofactor evidence="16">
        <name>heme b</name>
        <dbReference type="ChEBI" id="CHEBI:60344"/>
    </cofactor>
    <text evidence="16">Binds 2 heme groups non-covalently.</text>
</comment>
<feature type="transmembrane region" description="Helical" evidence="16">
    <location>
        <begin position="101"/>
        <end position="124"/>
    </location>
</feature>
<keyword evidence="12 16" id="KW-0408">Iron</keyword>
<evidence type="ECO:0000256" key="15">
    <source>
        <dbReference type="ARBA" id="ARBA00023136"/>
    </source>
</evidence>
<dbReference type="AlphaFoldDB" id="A0A6J3YU67"/>
<keyword evidence="7 16" id="KW-0812">Transmembrane</keyword>
<comment type="function">
    <text evidence="1 16">Component of the ubiquinol-cytochrome c reductase complex (complex III or cytochrome b-c1 complex) that is part of the mitochondrial respiratory chain. The b-c1 complex mediates electron transfer from ubiquinol to cytochrome c. Contributes to the generation of a proton gradient across the mitochondrial membrane that is then used for ATP synthesis.</text>
</comment>
<protein>
    <recommendedName>
        <fullName evidence="3 16">Cytochrome b</fullName>
    </recommendedName>
</protein>
<keyword evidence="13" id="KW-0830">Ubiquinone</keyword>
<dbReference type="InterPro" id="IPR027387">
    <property type="entry name" value="Cytb/b6-like_sf"/>
</dbReference>
<evidence type="ECO:0000256" key="2">
    <source>
        <dbReference type="ARBA" id="ARBA00004448"/>
    </source>
</evidence>
<evidence type="ECO:0000256" key="1">
    <source>
        <dbReference type="ARBA" id="ARBA00002566"/>
    </source>
</evidence>
<dbReference type="GO" id="GO:0006122">
    <property type="term" value="P:mitochondrial electron transport, ubiquinol to cytochrome c"/>
    <property type="evidence" value="ECO:0007669"/>
    <property type="project" value="TreeGrafter"/>
</dbReference>
<dbReference type="InterPro" id="IPR005797">
    <property type="entry name" value="Cyt_b/b6_N"/>
</dbReference>
<dbReference type="PANTHER" id="PTHR19271:SF16">
    <property type="entry name" value="CYTOCHROME B"/>
    <property type="match status" value="1"/>
</dbReference>
<evidence type="ECO:0000256" key="6">
    <source>
        <dbReference type="ARBA" id="ARBA00022660"/>
    </source>
</evidence>
<evidence type="ECO:0000256" key="7">
    <source>
        <dbReference type="ARBA" id="ARBA00022692"/>
    </source>
</evidence>
<evidence type="ECO:0000256" key="13">
    <source>
        <dbReference type="ARBA" id="ARBA00023075"/>
    </source>
</evidence>
<evidence type="ECO:0000256" key="16">
    <source>
        <dbReference type="RuleBase" id="RU362117"/>
    </source>
</evidence>
<evidence type="ECO:0000256" key="11">
    <source>
        <dbReference type="ARBA" id="ARBA00022989"/>
    </source>
</evidence>
<name>A0A6J3YU67_9TREM</name>
<evidence type="ECO:0000256" key="12">
    <source>
        <dbReference type="ARBA" id="ARBA00023004"/>
    </source>
</evidence>
<reference evidence="19" key="1">
    <citation type="journal article" date="2018" name="Int. J. Parasitol.">
        <title>Validity of the Diplostomoidea and Diplostomida (Digenea, Platyhelminthes) upheld in phylogenomic analysis.</title>
        <authorList>
            <person name="Locke S.A."/>
            <person name="Van Dam A."/>
            <person name="Caffara M."/>
            <person name="Pinto H.A."/>
            <person name="Lopez-Hernandez D."/>
            <person name="Blanar C.A."/>
        </authorList>
    </citation>
    <scope>NUCLEOTIDE SEQUENCE</scope>
    <source>
        <strain evidence="19">Di.IN.Gi.MTL.1.7</strain>
    </source>
</reference>
<feature type="transmembrane region" description="Helical" evidence="16">
    <location>
        <begin position="20"/>
        <end position="46"/>
    </location>
</feature>
<dbReference type="GO" id="GO:0005743">
    <property type="term" value="C:mitochondrial inner membrane"/>
    <property type="evidence" value="ECO:0007669"/>
    <property type="project" value="UniProtKB-SubCell"/>
</dbReference>
<dbReference type="SUPFAM" id="SSF81648">
    <property type="entry name" value="a domain/subunit of cytochrome bc1 complex (Ubiquinol-cytochrome c reductase)"/>
    <property type="match status" value="1"/>
</dbReference>
<feature type="domain" description="Cytochrome b/b6 C-terminal region profile" evidence="18">
    <location>
        <begin position="202"/>
        <end position="366"/>
    </location>
</feature>
<feature type="transmembrane region" description="Helical" evidence="16">
    <location>
        <begin position="66"/>
        <end position="89"/>
    </location>
</feature>
<keyword evidence="11 16" id="KW-1133">Transmembrane helix</keyword>
<keyword evidence="4 16" id="KW-0813">Transport</keyword>
<evidence type="ECO:0000259" key="17">
    <source>
        <dbReference type="PROSITE" id="PS51002"/>
    </source>
</evidence>
<evidence type="ECO:0000256" key="10">
    <source>
        <dbReference type="ARBA" id="ARBA00022982"/>
    </source>
</evidence>
<keyword evidence="6 16" id="KW-0679">Respiratory chain</keyword>
<organism evidence="19">
    <name type="scientific">Tylodelphys immer</name>
    <dbReference type="NCBI Taxonomy" id="1702215"/>
    <lineage>
        <taxon>Eukaryota</taxon>
        <taxon>Metazoa</taxon>
        <taxon>Spiralia</taxon>
        <taxon>Lophotrochozoa</taxon>
        <taxon>Platyhelminthes</taxon>
        <taxon>Trematoda</taxon>
        <taxon>Digenea</taxon>
        <taxon>Diplostomida</taxon>
        <taxon>Diplostomoidea</taxon>
        <taxon>Diplostomidae</taxon>
        <taxon>Tylodelphys</taxon>
    </lineage>
</organism>
<dbReference type="InterPro" id="IPR005798">
    <property type="entry name" value="Cyt_b/b6_C"/>
</dbReference>
<dbReference type="PROSITE" id="PS51003">
    <property type="entry name" value="CYTB_CTER"/>
    <property type="match status" value="1"/>
</dbReference>
<feature type="transmembrane region" description="Helical" evidence="16">
    <location>
        <begin position="167"/>
        <end position="190"/>
    </location>
</feature>
<proteinExistence type="inferred from homology"/>
<accession>A0A6J3YU67</accession>
<feature type="transmembrane region" description="Helical" evidence="16">
    <location>
        <begin position="310"/>
        <end position="328"/>
    </location>
</feature>
<feature type="transmembrane region" description="Helical" evidence="16">
    <location>
        <begin position="221"/>
        <end position="238"/>
    </location>
</feature>
<evidence type="ECO:0000256" key="5">
    <source>
        <dbReference type="ARBA" id="ARBA00022617"/>
    </source>
</evidence>
<keyword evidence="10 16" id="KW-0249">Electron transport</keyword>
<dbReference type="InterPro" id="IPR016174">
    <property type="entry name" value="Di-haem_cyt_TM"/>
</dbReference>
<dbReference type="GO" id="GO:0046872">
    <property type="term" value="F:metal ion binding"/>
    <property type="evidence" value="ECO:0007669"/>
    <property type="project" value="UniProtKB-UniRule"/>
</dbReference>
<dbReference type="PANTHER" id="PTHR19271">
    <property type="entry name" value="CYTOCHROME B"/>
    <property type="match status" value="1"/>
</dbReference>
<feature type="transmembrane region" description="Helical" evidence="16">
    <location>
        <begin position="280"/>
        <end position="298"/>
    </location>
</feature>
<geneLocation type="mitochondrion" evidence="19"/>
<evidence type="ECO:0000259" key="18">
    <source>
        <dbReference type="PROSITE" id="PS51003"/>
    </source>
</evidence>
<dbReference type="Pfam" id="PF00033">
    <property type="entry name" value="Cytochrome_B"/>
    <property type="match status" value="1"/>
</dbReference>
<dbReference type="InterPro" id="IPR036150">
    <property type="entry name" value="Cyt_b/b6_C_sf"/>
</dbReference>
<keyword evidence="8 16" id="KW-0479">Metal-binding</keyword>
<keyword evidence="5 16" id="KW-0349">Heme</keyword>
<evidence type="ECO:0000256" key="14">
    <source>
        <dbReference type="ARBA" id="ARBA00023128"/>
    </source>
</evidence>
<gene>
    <name evidence="19" type="primary">CYTB</name>
</gene>
<dbReference type="PROSITE" id="PS51002">
    <property type="entry name" value="CYTB_NTER"/>
    <property type="match status" value="1"/>
</dbReference>
<keyword evidence="15 16" id="KW-0472">Membrane</keyword>
<sequence>MVSLVRNNIIDLPTNLSLSYYWCSGFMISSFLIVQVISGVILSFLYVANSYMSFACVLDLTTEGLFIWFVRYFHIWGVTFIFLLFLVHMGRALYYSSYSKLGVWNVGFILYLLMMVEAFLGYILPWHQMSYWAATVLTSIINSIPYFGLSIYKFVVGGFSVTNVTLVRVFSAHVCLAFIILGFSVIHLFYLHKSGSNNPLFVSGGYSDIVLFHSYYTAKDGYVLVFLLLLCCSFLLYFPDFVLDVESYIEADPLVTPVSIKPEWYFLAFYAMLRSVESKIGGLILVLVFLLALWLPTLNTAAPYSLIRQYLFWFIASLFILLSYLGACHPEFPFVMVSKVGSLFIVFFVLLYKGLWAVSSYYSNFSRLFVYVY</sequence>
<dbReference type="SUPFAM" id="SSF81342">
    <property type="entry name" value="Transmembrane di-heme cytochromes"/>
    <property type="match status" value="1"/>
</dbReference>
<evidence type="ECO:0000256" key="8">
    <source>
        <dbReference type="ARBA" id="ARBA00022723"/>
    </source>
</evidence>
<comment type="similarity">
    <text evidence="16">Belongs to the cytochrome b family.</text>
</comment>
<dbReference type="GO" id="GO:0008121">
    <property type="term" value="F:quinol-cytochrome-c reductase activity"/>
    <property type="evidence" value="ECO:0007669"/>
    <property type="project" value="TreeGrafter"/>
</dbReference>
<feature type="transmembrane region" description="Helical" evidence="16">
    <location>
        <begin position="130"/>
        <end position="155"/>
    </location>
</feature>
<dbReference type="Pfam" id="PF00032">
    <property type="entry name" value="Cytochrom_B_C"/>
    <property type="match status" value="1"/>
</dbReference>
<feature type="domain" description="Cytochrome b/b6 N-terminal region profile" evidence="17">
    <location>
        <begin position="1"/>
        <end position="200"/>
    </location>
</feature>
<keyword evidence="14 16" id="KW-0496">Mitochondrion</keyword>
<evidence type="ECO:0000256" key="9">
    <source>
        <dbReference type="ARBA" id="ARBA00022792"/>
    </source>
</evidence>
<comment type="subcellular location">
    <subcellularLocation>
        <location evidence="2">Mitochondrion inner membrane</location>
        <topology evidence="2">Multi-pass membrane protein</topology>
    </subcellularLocation>
</comment>
<dbReference type="EMBL" id="MH536513">
    <property type="protein sequence ID" value="AYH51414.1"/>
    <property type="molecule type" value="Genomic_DNA"/>
</dbReference>
<evidence type="ECO:0000256" key="3">
    <source>
        <dbReference type="ARBA" id="ARBA00013531"/>
    </source>
</evidence>
<feature type="transmembrane region" description="Helical" evidence="16">
    <location>
        <begin position="340"/>
        <end position="362"/>
    </location>
</feature>
<dbReference type="Gene3D" id="1.20.810.10">
    <property type="entry name" value="Cytochrome Bc1 Complex, Chain C"/>
    <property type="match status" value="1"/>
</dbReference>
<evidence type="ECO:0000313" key="19">
    <source>
        <dbReference type="EMBL" id="AYH51414.1"/>
    </source>
</evidence>
<evidence type="ECO:0000256" key="4">
    <source>
        <dbReference type="ARBA" id="ARBA00022448"/>
    </source>
</evidence>